<name>A0A2K1QIE1_9PEZI</name>
<dbReference type="CDD" id="cd08983">
    <property type="entry name" value="GH43_Bt3655-like"/>
    <property type="match status" value="1"/>
</dbReference>
<organism evidence="2 3">
    <name type="scientific">Sphaceloma murrayae</name>
    <dbReference type="NCBI Taxonomy" id="2082308"/>
    <lineage>
        <taxon>Eukaryota</taxon>
        <taxon>Fungi</taxon>
        <taxon>Dikarya</taxon>
        <taxon>Ascomycota</taxon>
        <taxon>Pezizomycotina</taxon>
        <taxon>Dothideomycetes</taxon>
        <taxon>Dothideomycetidae</taxon>
        <taxon>Myriangiales</taxon>
        <taxon>Elsinoaceae</taxon>
        <taxon>Sphaceloma</taxon>
    </lineage>
</organism>
<evidence type="ECO:0000256" key="1">
    <source>
        <dbReference type="SAM" id="SignalP"/>
    </source>
</evidence>
<feature type="signal peptide" evidence="1">
    <location>
        <begin position="1"/>
        <end position="17"/>
    </location>
</feature>
<keyword evidence="1" id="KW-0732">Signal</keyword>
<evidence type="ECO:0000313" key="2">
    <source>
        <dbReference type="EMBL" id="PNS14721.1"/>
    </source>
</evidence>
<dbReference type="AlphaFoldDB" id="A0A2K1QIE1"/>
<dbReference type="Proteomes" id="UP000243797">
    <property type="component" value="Unassembled WGS sequence"/>
</dbReference>
<evidence type="ECO:0000313" key="3">
    <source>
        <dbReference type="Proteomes" id="UP000243797"/>
    </source>
</evidence>
<dbReference type="PANTHER" id="PTHR43301:SF8">
    <property type="entry name" value="ARABINOSIDASE-RELATED"/>
    <property type="match status" value="1"/>
</dbReference>
<proteinExistence type="predicted"/>
<sequence length="339" mass="36926">MKVSSLLVSAFAALTSSSPITSSKSLEARQSNKVAYLNTFFFGAEPKVYFDLSNGNNPLSFSILNGGQPVLTATSGTGGVRDPAIVLGGGAEEGQKWYILGTDLDIGKTNWNAAQRTGSLSIFVWESTDLVNWGTERLVRVENDEAGMVWAPEAIWDSSVNQYLVHWASKFYPTTDPSHQGTPSTTVIRFAHTSDFRTFTPPQTLIDYSPTNIIDLNILPLGGTSFARFLKNESSPRVFYETSSSGLAGPWTRPGGPDAIVRAGTEGPTAYLDNDVPGKAYVLLDYYGSDGYRPFESTDLTANAWRDSDRSAFPTNRRHGSVIGIGQREYDALRARYGS</sequence>
<accession>A0A2K1QIE1</accession>
<dbReference type="InterPro" id="IPR050727">
    <property type="entry name" value="GH43_arabinanases"/>
</dbReference>
<dbReference type="InterPro" id="IPR023296">
    <property type="entry name" value="Glyco_hydro_beta-prop_sf"/>
</dbReference>
<dbReference type="EMBL" id="NKHZ01000082">
    <property type="protein sequence ID" value="PNS14721.1"/>
    <property type="molecule type" value="Genomic_DNA"/>
</dbReference>
<keyword evidence="3" id="KW-1185">Reference proteome</keyword>
<protein>
    <submittedName>
        <fullName evidence="2">Uncharacterized protein</fullName>
    </submittedName>
</protein>
<dbReference type="SUPFAM" id="SSF75005">
    <property type="entry name" value="Arabinanase/levansucrase/invertase"/>
    <property type="match status" value="1"/>
</dbReference>
<comment type="caution">
    <text evidence="2">The sequence shown here is derived from an EMBL/GenBank/DDBJ whole genome shotgun (WGS) entry which is preliminary data.</text>
</comment>
<feature type="chain" id="PRO_5014474343" evidence="1">
    <location>
        <begin position="18"/>
        <end position="339"/>
    </location>
</feature>
<dbReference type="Gene3D" id="2.115.10.20">
    <property type="entry name" value="Glycosyl hydrolase domain, family 43"/>
    <property type="match status" value="1"/>
</dbReference>
<gene>
    <name evidence="2" type="ORF">CAC42_1743</name>
</gene>
<dbReference type="OrthoDB" id="19657at2759"/>
<dbReference type="PANTHER" id="PTHR43301">
    <property type="entry name" value="ARABINAN ENDO-1,5-ALPHA-L-ARABINOSIDASE"/>
    <property type="match status" value="1"/>
</dbReference>
<dbReference type="STRING" id="2082308.A0A2K1QIE1"/>
<reference evidence="2 3" key="1">
    <citation type="submission" date="2017-06" db="EMBL/GenBank/DDBJ databases">
        <title>Draft genome sequence of a variant of Elsinoe murrayae.</title>
        <authorList>
            <person name="Cheng Q."/>
        </authorList>
    </citation>
    <scope>NUCLEOTIDE SEQUENCE [LARGE SCALE GENOMIC DNA]</scope>
    <source>
        <strain evidence="2 3">CQ-2017a</strain>
    </source>
</reference>
<dbReference type="InParanoid" id="A0A2K1QIE1"/>